<evidence type="ECO:0000313" key="3">
    <source>
        <dbReference type="EMBL" id="MCO6051605.1"/>
    </source>
</evidence>
<gene>
    <name evidence="3" type="ORF">NGM99_17605</name>
</gene>
<keyword evidence="4" id="KW-1185">Reference proteome</keyword>
<dbReference type="RefSeq" id="WP_252821321.1">
    <property type="nucleotide sequence ID" value="NZ_JAMXQS010000008.1"/>
</dbReference>
<evidence type="ECO:0000259" key="2">
    <source>
        <dbReference type="Pfam" id="PF18557"/>
    </source>
</evidence>
<comment type="caution">
    <text evidence="3">The sequence shown here is derived from an EMBL/GenBank/DDBJ whole genome shotgun (WGS) entry which is preliminary data.</text>
</comment>
<organism evidence="3 4">
    <name type="scientific">Mesorhizobium liriopis</name>
    <dbReference type="NCBI Taxonomy" id="2953882"/>
    <lineage>
        <taxon>Bacteria</taxon>
        <taxon>Pseudomonadati</taxon>
        <taxon>Pseudomonadota</taxon>
        <taxon>Alphaproteobacteria</taxon>
        <taxon>Hyphomicrobiales</taxon>
        <taxon>Phyllobacteriaceae</taxon>
        <taxon>Mesorhizobium</taxon>
    </lineage>
</organism>
<accession>A0ABT1CBR5</accession>
<proteinExistence type="predicted"/>
<protein>
    <recommendedName>
        <fullName evidence="2">Anti-sigma factor NepR domain-containing protein</fullName>
    </recommendedName>
</protein>
<reference evidence="3 4" key="1">
    <citation type="submission" date="2022-06" db="EMBL/GenBank/DDBJ databases">
        <title>Mesorhizobium sp. strain RP14 Genome sequencing and assembly.</title>
        <authorList>
            <person name="Kim I."/>
        </authorList>
    </citation>
    <scope>NUCLEOTIDE SEQUENCE [LARGE SCALE GENOMIC DNA]</scope>
    <source>
        <strain evidence="4">RP14(2022)</strain>
    </source>
</reference>
<dbReference type="InterPro" id="IPR041649">
    <property type="entry name" value="NepR"/>
</dbReference>
<dbReference type="Pfam" id="PF18557">
    <property type="entry name" value="NepR"/>
    <property type="match status" value="1"/>
</dbReference>
<name>A0ABT1CBR5_9HYPH</name>
<dbReference type="EMBL" id="JAMXQS010000008">
    <property type="protein sequence ID" value="MCO6051605.1"/>
    <property type="molecule type" value="Genomic_DNA"/>
</dbReference>
<feature type="domain" description="Anti-sigma factor NepR" evidence="2">
    <location>
        <begin position="24"/>
        <end position="58"/>
    </location>
</feature>
<evidence type="ECO:0000313" key="4">
    <source>
        <dbReference type="Proteomes" id="UP001205906"/>
    </source>
</evidence>
<evidence type="ECO:0000256" key="1">
    <source>
        <dbReference type="SAM" id="MobiDB-lite"/>
    </source>
</evidence>
<dbReference type="Proteomes" id="UP001205906">
    <property type="component" value="Unassembled WGS sequence"/>
</dbReference>
<sequence>MSDDEKGVADAGKASGRVDPLGTNSEIGRKLRQYYDELVSDDVPDRFAQLLSQLEGAETSRKEG</sequence>
<feature type="region of interest" description="Disordered" evidence="1">
    <location>
        <begin position="1"/>
        <end position="26"/>
    </location>
</feature>